<organism evidence="1 2">
    <name type="scientific">Streptomyces clavuligerus</name>
    <dbReference type="NCBI Taxonomy" id="1901"/>
    <lineage>
        <taxon>Bacteria</taxon>
        <taxon>Bacillati</taxon>
        <taxon>Actinomycetota</taxon>
        <taxon>Actinomycetes</taxon>
        <taxon>Kitasatosporales</taxon>
        <taxon>Streptomycetaceae</taxon>
        <taxon>Streptomyces</taxon>
    </lineage>
</organism>
<dbReference type="OrthoDB" id="3216692at2"/>
<protein>
    <submittedName>
        <fullName evidence="1">Uncharacterized protein</fullName>
    </submittedName>
</protein>
<keyword evidence="2" id="KW-1185">Reference proteome</keyword>
<accession>B5GZM0</accession>
<proteinExistence type="predicted"/>
<dbReference type="AlphaFoldDB" id="B5GZM0"/>
<evidence type="ECO:0000313" key="2">
    <source>
        <dbReference type="Proteomes" id="UP000002357"/>
    </source>
</evidence>
<dbReference type="Proteomes" id="UP000002357">
    <property type="component" value="Plasmid pSCL4"/>
</dbReference>
<reference evidence="1 2" key="1">
    <citation type="journal article" date="2010" name="Genome Biol. Evol.">
        <title>The sequence of a 1.8-mb bacterial linear plasmid reveals a rich evolutionary reservoir of secondary metabolic pathways.</title>
        <authorList>
            <person name="Medema M.H."/>
            <person name="Trefzer A."/>
            <person name="Kovalchuk A."/>
            <person name="van den Berg M."/>
            <person name="Mueller U."/>
            <person name="Heijne W."/>
            <person name="Wu L."/>
            <person name="Alam M.T."/>
            <person name="Ronning C.M."/>
            <person name="Nierman W.C."/>
            <person name="Bovenberg R.A.L."/>
            <person name="Breitling R."/>
            <person name="Takano E."/>
        </authorList>
    </citation>
    <scope>NUCLEOTIDE SEQUENCE [LARGE SCALE GENOMIC DNA]</scope>
    <source>
        <strain evidence="2">ATCC 27064 / DSM 738 / JCM 4710 / NBRC 13307 / NCIMB 12785 / NRRL 3585 / VKM Ac-602</strain>
        <plasmid evidence="1">pSCL4</plasmid>
    </source>
</reference>
<name>B5GZM0_STRCL</name>
<keyword evidence="1" id="KW-0614">Plasmid</keyword>
<dbReference type="EMBL" id="CM000914">
    <property type="protein sequence ID" value="EFG03882.2"/>
    <property type="molecule type" value="Genomic_DNA"/>
</dbReference>
<gene>
    <name evidence="1" type="ORF">SCLAV_p0392</name>
</gene>
<geneLocation type="plasmid" evidence="1 2">
    <name>pSCL4</name>
</geneLocation>
<evidence type="ECO:0000313" key="1">
    <source>
        <dbReference type="EMBL" id="EFG03882.2"/>
    </source>
</evidence>
<sequence length="110" mass="12763">MPPSVPSGRLAGLLGHARTAFDRFVIVLVCVHALNGTDVRRLLLADLDLPRERILVRRPSLRHTVYLDDVSYRFASEWTRERHRRWPVPGRRLAQTVSSMRPSRQRRPCV</sequence>